<reference evidence="2 3" key="1">
    <citation type="submission" date="2020-01" db="EMBL/GenBank/DDBJ databases">
        <title>The possibility of degradation of plastic by Microbulbifer hydrolyticus IRE-31.</title>
        <authorList>
            <person name="Liu L."/>
        </authorList>
    </citation>
    <scope>NUCLEOTIDE SEQUENCE [LARGE SCALE GENOMIC DNA]</scope>
    <source>
        <strain evidence="2 3">IRE-31</strain>
    </source>
</reference>
<dbReference type="SUPFAM" id="SSF52096">
    <property type="entry name" value="ClpP/crotonase"/>
    <property type="match status" value="1"/>
</dbReference>
<keyword evidence="3" id="KW-1185">Reference proteome</keyword>
<evidence type="ECO:0000313" key="2">
    <source>
        <dbReference type="EMBL" id="QHQ37943.1"/>
    </source>
</evidence>
<dbReference type="InterPro" id="IPR029045">
    <property type="entry name" value="ClpP/crotonase-like_dom_sf"/>
</dbReference>
<organism evidence="1 4">
    <name type="scientific">Microbulbifer hydrolyticus</name>
    <dbReference type="NCBI Taxonomy" id="48074"/>
    <lineage>
        <taxon>Bacteria</taxon>
        <taxon>Pseudomonadati</taxon>
        <taxon>Pseudomonadota</taxon>
        <taxon>Gammaproteobacteria</taxon>
        <taxon>Cellvibrionales</taxon>
        <taxon>Microbulbiferaceae</taxon>
        <taxon>Microbulbifer</taxon>
    </lineage>
</organism>
<dbReference type="EC" id="5.3.3.18" evidence="1"/>
<keyword evidence="1" id="KW-0413">Isomerase</keyword>
<accession>A0A6P1T8D5</accession>
<dbReference type="RefSeq" id="WP_161857280.1">
    <property type="nucleotide sequence ID" value="NZ_CP047491.1"/>
</dbReference>
<reference evidence="1 4" key="2">
    <citation type="submission" date="2020-08" db="EMBL/GenBank/DDBJ databases">
        <title>Genomic Encyclopedia of Type Strains, Phase IV (KMG-IV): sequencing the most valuable type-strain genomes for metagenomic binning, comparative biology and taxonomic classification.</title>
        <authorList>
            <person name="Goeker M."/>
        </authorList>
    </citation>
    <scope>NUCLEOTIDE SEQUENCE [LARGE SCALE GENOMIC DNA]</scope>
    <source>
        <strain evidence="1 4">DSM 11525</strain>
    </source>
</reference>
<dbReference type="Gene3D" id="3.90.226.10">
    <property type="entry name" value="2-enoyl-CoA Hydratase, Chain A, domain 1"/>
    <property type="match status" value="1"/>
</dbReference>
<dbReference type="Proteomes" id="UP000563601">
    <property type="component" value="Unassembled WGS sequence"/>
</dbReference>
<dbReference type="CDD" id="cd06558">
    <property type="entry name" value="crotonase-like"/>
    <property type="match status" value="1"/>
</dbReference>
<dbReference type="Pfam" id="PF00378">
    <property type="entry name" value="ECH_1"/>
    <property type="match status" value="1"/>
</dbReference>
<dbReference type="AlphaFoldDB" id="A0A6P1T8D5"/>
<gene>
    <name evidence="2" type="ORF">GTQ55_02305</name>
    <name evidence="1" type="ORF">HNQ53_001513</name>
</gene>
<dbReference type="PANTHER" id="PTHR43459">
    <property type="entry name" value="ENOYL-COA HYDRATASE"/>
    <property type="match status" value="1"/>
</dbReference>
<evidence type="ECO:0000313" key="4">
    <source>
        <dbReference type="Proteomes" id="UP000563601"/>
    </source>
</evidence>
<dbReference type="PANTHER" id="PTHR43459:SF1">
    <property type="entry name" value="EG:BACN32G11.4 PROTEIN"/>
    <property type="match status" value="1"/>
</dbReference>
<dbReference type="GO" id="GO:0016853">
    <property type="term" value="F:isomerase activity"/>
    <property type="evidence" value="ECO:0007669"/>
    <property type="project" value="UniProtKB-KW"/>
</dbReference>
<dbReference type="InterPro" id="IPR001753">
    <property type="entry name" value="Enoyl-CoA_hydra/iso"/>
</dbReference>
<dbReference type="EMBL" id="JACHHR010000002">
    <property type="protein sequence ID" value="MBB5211295.1"/>
    <property type="molecule type" value="Genomic_DNA"/>
</dbReference>
<sequence length="261" mass="28593">MNTASVKYQLAEGVATLTLNRPQRHNALVQEMLDGLRDALARCREDRPAALRLRAEGRSFSSGGDIAAFYQVPRPARADYARRLVGTLNDVILDLLHLPVPTVAEVHGMVTGGSLGLVLACDIVVAGPRAHFAPWYTAVGFSPDGGWTALMPERIGRGRALEVQLTNRRIEAKEALAWGLVNYLAEDGCVAEMTDEVVARLRTAKTASVRNTLALTRPYPERVARGLQMELEQFVARIDSDEAELGMAAFLERTGTRKTNR</sequence>
<protein>
    <submittedName>
        <fullName evidence="1">2-(1,2-epoxy-1,2-dihydrophenyl)acetyl-CoA isomerase</fullName>
        <ecNumber evidence="1">5.3.3.18</ecNumber>
    </submittedName>
    <submittedName>
        <fullName evidence="2">Enoyl-CoA hydratase/isomerase family protein</fullName>
    </submittedName>
</protein>
<evidence type="ECO:0000313" key="1">
    <source>
        <dbReference type="EMBL" id="MBB5211295.1"/>
    </source>
</evidence>
<proteinExistence type="predicted"/>
<dbReference type="OrthoDB" id="9807606at2"/>
<evidence type="ECO:0000313" key="3">
    <source>
        <dbReference type="Proteomes" id="UP000464675"/>
    </source>
</evidence>
<name>A0A6P1T8D5_9GAMM</name>
<dbReference type="EMBL" id="CP047491">
    <property type="protein sequence ID" value="QHQ37943.1"/>
    <property type="molecule type" value="Genomic_DNA"/>
</dbReference>
<dbReference type="Proteomes" id="UP000464675">
    <property type="component" value="Chromosome"/>
</dbReference>